<evidence type="ECO:0000313" key="1">
    <source>
        <dbReference type="EMBL" id="MBF5059624.1"/>
    </source>
</evidence>
<accession>A0ABS0AZR3</accession>
<sequence length="229" mass="26153">MELRIASARATKDIDLTCLRRADDQDISIESVITEELRELAKKDLNDYFTFEIGQAKKDLDNAPYGGARYSVASFLDKRLFVRFQLDVGADSVVDEVEFMEGSDWLGHYGIENPKMRMISIEQQFAEKLHAYSLPREQRVNTRAKDLVDMLLLLELREIDGESLIDVVQKIFRVRRTHPLPKNLEPPPPEWALVYEALANECGITLSMFQAYEELNKFFGAAAEAAGFN</sequence>
<dbReference type="Pfam" id="PF08843">
    <property type="entry name" value="AbiEii"/>
    <property type="match status" value="1"/>
</dbReference>
<protein>
    <submittedName>
        <fullName evidence="1">Uncharacterized protein</fullName>
    </submittedName>
</protein>
<gene>
    <name evidence="1" type="ORF">NEPTK9_001140</name>
</gene>
<proteinExistence type="predicted"/>
<dbReference type="InterPro" id="IPR014942">
    <property type="entry name" value="AbiEii"/>
</dbReference>
<dbReference type="Proteomes" id="UP001194714">
    <property type="component" value="Unassembled WGS sequence"/>
</dbReference>
<name>A0ABS0AZR3_9BACT</name>
<reference evidence="1 2" key="1">
    <citation type="submission" date="2020-01" db="EMBL/GenBank/DDBJ databases">
        <title>Draft genome sequence of Cand. Neptunochlamydia vexilliferae K9.</title>
        <authorList>
            <person name="Schulz F."/>
            <person name="Koestlbacher S."/>
            <person name="Wascher F."/>
            <person name="Pizzetti I."/>
            <person name="Horn M."/>
        </authorList>
    </citation>
    <scope>NUCLEOTIDE SEQUENCE [LARGE SCALE GENOMIC DNA]</scope>
    <source>
        <strain evidence="1 2">K9</strain>
    </source>
</reference>
<keyword evidence="2" id="KW-1185">Reference proteome</keyword>
<comment type="caution">
    <text evidence="1">The sequence shown here is derived from an EMBL/GenBank/DDBJ whole genome shotgun (WGS) entry which is preliminary data.</text>
</comment>
<evidence type="ECO:0000313" key="2">
    <source>
        <dbReference type="Proteomes" id="UP001194714"/>
    </source>
</evidence>
<organism evidence="1 2">
    <name type="scientific">Candidatus Neptunichlamydia vexilliferae</name>
    <dbReference type="NCBI Taxonomy" id="1651774"/>
    <lineage>
        <taxon>Bacteria</taxon>
        <taxon>Pseudomonadati</taxon>
        <taxon>Chlamydiota</taxon>
        <taxon>Chlamydiia</taxon>
        <taxon>Parachlamydiales</taxon>
        <taxon>Simkaniaceae</taxon>
        <taxon>Candidatus Neptunichlamydia</taxon>
    </lineage>
</organism>
<dbReference type="EMBL" id="JAAEJV010000031">
    <property type="protein sequence ID" value="MBF5059624.1"/>
    <property type="molecule type" value="Genomic_DNA"/>
</dbReference>